<feature type="domain" description="HNH nuclease" evidence="1">
    <location>
        <begin position="177"/>
        <end position="200"/>
    </location>
</feature>
<organism evidence="2 3">
    <name type="scientific">Streptomyces sirii</name>
    <dbReference type="NCBI Taxonomy" id="3127701"/>
    <lineage>
        <taxon>Bacteria</taxon>
        <taxon>Bacillati</taxon>
        <taxon>Actinomycetota</taxon>
        <taxon>Actinomycetes</taxon>
        <taxon>Kitasatosporales</taxon>
        <taxon>Streptomycetaceae</taxon>
        <taxon>Streptomyces</taxon>
    </lineage>
</organism>
<name>A0ABZ2QLK5_9ACTN</name>
<evidence type="ECO:0000259" key="1">
    <source>
        <dbReference type="Pfam" id="PF13392"/>
    </source>
</evidence>
<keyword evidence="2" id="KW-0255">Endonuclease</keyword>
<sequence>MTSGVQYTRERLAEAAALCSSIDEVIAFFGTRPYDSLCRYLCRRFDHFEIDISHFRHCGSMPRRKTRPTPEVLRAAVAESNSLAEVLRRLDRPENGGQRAMLREWIAEEQLSTAHFLGQAHQRGKPSTNAMRPEDVLVRHSGRHRIATSRLRRALREVGVPERCARCGVAPQWLGRPMTLEIDHINGDWQDNRRENLRLLCPNCHAVTSTWCRGGDGHRQPDGDQ</sequence>
<keyword evidence="2" id="KW-0378">Hydrolase</keyword>
<keyword evidence="3" id="KW-1185">Reference proteome</keyword>
<proteinExistence type="predicted"/>
<evidence type="ECO:0000313" key="2">
    <source>
        <dbReference type="EMBL" id="WXK77399.1"/>
    </source>
</evidence>
<dbReference type="CDD" id="cd00085">
    <property type="entry name" value="HNHc"/>
    <property type="match status" value="1"/>
</dbReference>
<keyword evidence="2" id="KW-0540">Nuclease</keyword>
<protein>
    <submittedName>
        <fullName evidence="2">HNH endonuclease</fullName>
    </submittedName>
</protein>
<dbReference type="EMBL" id="CP147982">
    <property type="protein sequence ID" value="WXK77399.1"/>
    <property type="molecule type" value="Genomic_DNA"/>
</dbReference>
<dbReference type="InterPro" id="IPR003615">
    <property type="entry name" value="HNH_nuc"/>
</dbReference>
<dbReference type="Pfam" id="PF13392">
    <property type="entry name" value="HNH_3"/>
    <property type="match status" value="1"/>
</dbReference>
<evidence type="ECO:0000313" key="3">
    <source>
        <dbReference type="Proteomes" id="UP001626628"/>
    </source>
</evidence>
<gene>
    <name evidence="2" type="ORF">WAB15_16120</name>
</gene>
<dbReference type="RefSeq" id="WP_407286693.1">
    <property type="nucleotide sequence ID" value="NZ_CP147982.1"/>
</dbReference>
<accession>A0ABZ2QLK5</accession>
<reference evidence="2 3" key="1">
    <citation type="submission" date="2024-03" db="EMBL/GenBank/DDBJ databases">
        <title>The complete genome of Streptomyces sirii sp.nov.</title>
        <authorList>
            <person name="Zakalyukina Y.V."/>
            <person name="Belik A.R."/>
            <person name="Biryukov M.V."/>
            <person name="Baturina O.A."/>
            <person name="Kabilov M.R."/>
        </authorList>
    </citation>
    <scope>NUCLEOTIDE SEQUENCE [LARGE SCALE GENOMIC DNA]</scope>
    <source>
        <strain evidence="2 3">BP-8</strain>
    </source>
</reference>
<dbReference type="GO" id="GO:0004519">
    <property type="term" value="F:endonuclease activity"/>
    <property type="evidence" value="ECO:0007669"/>
    <property type="project" value="UniProtKB-KW"/>
</dbReference>
<dbReference type="Proteomes" id="UP001626628">
    <property type="component" value="Chromosome"/>
</dbReference>